<keyword evidence="5" id="KW-0288">FMN</keyword>
<dbReference type="Proteomes" id="UP000239899">
    <property type="component" value="Unassembled WGS sequence"/>
</dbReference>
<feature type="transmembrane region" description="Helical" evidence="10">
    <location>
        <begin position="47"/>
        <end position="73"/>
    </location>
</feature>
<dbReference type="SUPFAM" id="SSF51206">
    <property type="entry name" value="cAMP-binding domain-like"/>
    <property type="match status" value="1"/>
</dbReference>
<evidence type="ECO:0000256" key="8">
    <source>
        <dbReference type="ARBA" id="ARBA00023065"/>
    </source>
</evidence>
<keyword evidence="8" id="KW-0406">Ion transport</keyword>
<dbReference type="PANTHER" id="PTHR22893">
    <property type="entry name" value="NADH OXIDOREDUCTASE-RELATED"/>
    <property type="match status" value="1"/>
</dbReference>
<dbReference type="Gene3D" id="2.60.120.10">
    <property type="entry name" value="Jelly Rolls"/>
    <property type="match status" value="1"/>
</dbReference>
<protein>
    <submittedName>
        <fullName evidence="12">12-oxophytodienoate reductase 11 isoform C</fullName>
    </submittedName>
</protein>
<evidence type="ECO:0000256" key="3">
    <source>
        <dbReference type="ARBA" id="ARBA00005979"/>
    </source>
</evidence>
<dbReference type="InterPro" id="IPR014710">
    <property type="entry name" value="RmlC-like_jellyroll"/>
</dbReference>
<keyword evidence="5" id="KW-0285">Flavoprotein</keyword>
<dbReference type="InterPro" id="IPR005821">
    <property type="entry name" value="Ion_trans_dom"/>
</dbReference>
<gene>
    <name evidence="12" type="ORF">C2E21_5357</name>
</gene>
<reference evidence="12 13" key="1">
    <citation type="journal article" date="2018" name="Plant J.">
        <title>Genome sequences of Chlorella sorokiniana UTEX 1602 and Micractinium conductrix SAG 241.80: implications to maltose excretion by a green alga.</title>
        <authorList>
            <person name="Arriola M.B."/>
            <person name="Velmurugan N."/>
            <person name="Zhang Y."/>
            <person name="Plunkett M.H."/>
            <person name="Hondzo H."/>
            <person name="Barney B.M."/>
        </authorList>
    </citation>
    <scope>NUCLEOTIDE SEQUENCE [LARGE SCALE GENOMIC DNA]</scope>
    <source>
        <strain evidence="13">UTEX 1602</strain>
    </source>
</reference>
<feature type="domain" description="Cyclic nucleotide-binding" evidence="11">
    <location>
        <begin position="287"/>
        <end position="407"/>
    </location>
</feature>
<dbReference type="SUPFAM" id="SSF51395">
    <property type="entry name" value="FMN-linked oxidoreductases"/>
    <property type="match status" value="1"/>
</dbReference>
<keyword evidence="13" id="KW-1185">Reference proteome</keyword>
<dbReference type="CDD" id="cd00038">
    <property type="entry name" value="CAP_ED"/>
    <property type="match status" value="1"/>
</dbReference>
<evidence type="ECO:0000256" key="4">
    <source>
        <dbReference type="ARBA" id="ARBA00022448"/>
    </source>
</evidence>
<evidence type="ECO:0000256" key="9">
    <source>
        <dbReference type="ARBA" id="ARBA00023136"/>
    </source>
</evidence>
<comment type="subcellular location">
    <subcellularLocation>
        <location evidence="2">Membrane</location>
        <topology evidence="2">Multi-pass membrane protein</topology>
    </subcellularLocation>
</comment>
<evidence type="ECO:0000256" key="1">
    <source>
        <dbReference type="ARBA" id="ARBA00001917"/>
    </source>
</evidence>
<dbReference type="GO" id="GO:0016020">
    <property type="term" value="C:membrane"/>
    <property type="evidence" value="ECO:0007669"/>
    <property type="project" value="UniProtKB-SubCell"/>
</dbReference>
<proteinExistence type="inferred from homology"/>
<dbReference type="Pfam" id="PF00520">
    <property type="entry name" value="Ion_trans"/>
    <property type="match status" value="1"/>
</dbReference>
<dbReference type="GO" id="GO:0005216">
    <property type="term" value="F:monoatomic ion channel activity"/>
    <property type="evidence" value="ECO:0007669"/>
    <property type="project" value="InterPro"/>
</dbReference>
<evidence type="ECO:0000313" key="13">
    <source>
        <dbReference type="Proteomes" id="UP000239899"/>
    </source>
</evidence>
<feature type="transmembrane region" description="Helical" evidence="10">
    <location>
        <begin position="164"/>
        <end position="194"/>
    </location>
</feature>
<keyword evidence="9 10" id="KW-0472">Membrane</keyword>
<evidence type="ECO:0000256" key="6">
    <source>
        <dbReference type="ARBA" id="ARBA00022692"/>
    </source>
</evidence>
<dbReference type="InterPro" id="IPR045247">
    <property type="entry name" value="Oye-like"/>
</dbReference>
<evidence type="ECO:0000256" key="5">
    <source>
        <dbReference type="ARBA" id="ARBA00022643"/>
    </source>
</evidence>
<dbReference type="InterPro" id="IPR001155">
    <property type="entry name" value="OxRdtase_FMN_N"/>
</dbReference>
<dbReference type="PROSITE" id="PS50042">
    <property type="entry name" value="CNMP_BINDING_3"/>
    <property type="match status" value="1"/>
</dbReference>
<organism evidence="12 13">
    <name type="scientific">Chlorella sorokiniana</name>
    <name type="common">Freshwater green alga</name>
    <dbReference type="NCBI Taxonomy" id="3076"/>
    <lineage>
        <taxon>Eukaryota</taxon>
        <taxon>Viridiplantae</taxon>
        <taxon>Chlorophyta</taxon>
        <taxon>core chlorophytes</taxon>
        <taxon>Trebouxiophyceae</taxon>
        <taxon>Chlorellales</taxon>
        <taxon>Chlorellaceae</taxon>
        <taxon>Chlorella clade</taxon>
        <taxon>Chlorella</taxon>
    </lineage>
</organism>
<dbReference type="Gene3D" id="3.20.20.70">
    <property type="entry name" value="Aldolase class I"/>
    <property type="match status" value="1"/>
</dbReference>
<dbReference type="AlphaFoldDB" id="A0A2P6TNU5"/>
<sequence>MMVIDAFEAAVHQGWVKTILLDLAYTAYLVPLSLAFDNMEGPHAYTFFTYLNIVGTAFYIADIAMGFHTGFICDVRRALIMEAGKVAQYYVRHGGFWVDLIAALPIIPELVFSSVPSDATAYKWFYALRLLRLARVFRLLKVWGGSVFSNTLARGLQRFMSTAVLYFCNLLVGLSVLVNLMVAVCFMAASIFYFSFAINAMSDLLHGFSRQNRQAEALRRKLEDAEAWMQERHIPTHLQTKVRRYLVQVWAPHAGIDDAEQFDALPVELRGEIVNNLAGDSLRQCKMFHLLDDAMRAQLAAMAEPVRLVAGHDLYREADDADSFFILQEGEALALRGMHCISCLHGPAVVGQAAVFSAYVDECRSRLHTVRAVTNCTLWQFSGARLATLLKHQPEFLPPLCNSYLQASGYIQALQRRAEERGAAAPKRLGRIEREVRALMERMGPFELAHRMVMAPLTRCRAIDGIPRTNAIQYYSQRATDGGMIISEATCISNTAHGYPHTPGIYSMEQLQGWKPVVEAVTGKGAVFVSQLWHVGRASHPDYQPGGALPVSASAIPITDGTQVFAPSQGKMVDFVAPRALEEEEIPAVVEQYRQAARNALDVGFSAVEIHGANGYLVDQFFKSESNHRTDGYGGSIEKRCRFALEVVDAVCSEVGADRTGIRLSLFGGFQNATDTHPYALGSYLLEELNKRGLLYVWRGPLIAAGGYKRESGMHAVQSGHADLVAYGRLFIANPDLPLRFCLDAPLNPYHRDTFYTFDDLGYTDYPRLQDTEYREEFLGAHPCALDQP</sequence>
<dbReference type="CDD" id="cd02933">
    <property type="entry name" value="OYE_like_FMN"/>
    <property type="match status" value="1"/>
</dbReference>
<evidence type="ECO:0000256" key="10">
    <source>
        <dbReference type="SAM" id="Phobius"/>
    </source>
</evidence>
<dbReference type="Gene3D" id="1.20.120.350">
    <property type="entry name" value="Voltage-gated potassium channels. Chain C"/>
    <property type="match status" value="1"/>
</dbReference>
<dbReference type="InterPro" id="IPR027359">
    <property type="entry name" value="Volt_channel_dom_sf"/>
</dbReference>
<dbReference type="Gene3D" id="1.10.287.630">
    <property type="entry name" value="Helix hairpin bin"/>
    <property type="match status" value="1"/>
</dbReference>
<comment type="similarity">
    <text evidence="3">Belongs to the NADH:flavin oxidoreductase/NADH oxidase family.</text>
</comment>
<dbReference type="InterPro" id="IPR018490">
    <property type="entry name" value="cNMP-bd_dom_sf"/>
</dbReference>
<comment type="cofactor">
    <cofactor evidence="1">
        <name>FMN</name>
        <dbReference type="ChEBI" id="CHEBI:58210"/>
    </cofactor>
</comment>
<dbReference type="InterPro" id="IPR013785">
    <property type="entry name" value="Aldolase_TIM"/>
</dbReference>
<dbReference type="Pfam" id="PF00027">
    <property type="entry name" value="cNMP_binding"/>
    <property type="match status" value="1"/>
</dbReference>
<dbReference type="EMBL" id="LHPG02000010">
    <property type="protein sequence ID" value="PRW51011.1"/>
    <property type="molecule type" value="Genomic_DNA"/>
</dbReference>
<dbReference type="Pfam" id="PF00724">
    <property type="entry name" value="Oxidored_FMN"/>
    <property type="match status" value="2"/>
</dbReference>
<evidence type="ECO:0000313" key="12">
    <source>
        <dbReference type="EMBL" id="PRW51011.1"/>
    </source>
</evidence>
<keyword evidence="4" id="KW-0813">Transport</keyword>
<dbReference type="STRING" id="3076.A0A2P6TNU5"/>
<name>A0A2P6TNU5_CHLSO</name>
<dbReference type="OrthoDB" id="426293at2759"/>
<keyword evidence="7 10" id="KW-1133">Transmembrane helix</keyword>
<dbReference type="GO" id="GO:0010181">
    <property type="term" value="F:FMN binding"/>
    <property type="evidence" value="ECO:0007669"/>
    <property type="project" value="InterPro"/>
</dbReference>
<dbReference type="SMART" id="SM00100">
    <property type="entry name" value="cNMP"/>
    <property type="match status" value="1"/>
</dbReference>
<keyword evidence="6 10" id="KW-0812">Transmembrane</keyword>
<evidence type="ECO:0000259" key="11">
    <source>
        <dbReference type="PROSITE" id="PS50042"/>
    </source>
</evidence>
<dbReference type="InterPro" id="IPR000595">
    <property type="entry name" value="cNMP-bd_dom"/>
</dbReference>
<evidence type="ECO:0000256" key="7">
    <source>
        <dbReference type="ARBA" id="ARBA00022989"/>
    </source>
</evidence>
<accession>A0A2P6TNU5</accession>
<dbReference type="GO" id="GO:0016491">
    <property type="term" value="F:oxidoreductase activity"/>
    <property type="evidence" value="ECO:0007669"/>
    <property type="project" value="InterPro"/>
</dbReference>
<dbReference type="SUPFAM" id="SSF81324">
    <property type="entry name" value="Voltage-gated potassium channels"/>
    <property type="match status" value="1"/>
</dbReference>
<evidence type="ECO:0000256" key="2">
    <source>
        <dbReference type="ARBA" id="ARBA00004141"/>
    </source>
</evidence>
<dbReference type="PANTHER" id="PTHR22893:SF91">
    <property type="entry name" value="NADPH DEHYDROGENASE 2-RELATED"/>
    <property type="match status" value="1"/>
</dbReference>
<comment type="caution">
    <text evidence="12">The sequence shown here is derived from an EMBL/GenBank/DDBJ whole genome shotgun (WGS) entry which is preliminary data.</text>
</comment>